<organism evidence="1 2">
    <name type="scientific">Trichonephila inaurata madagascariensis</name>
    <dbReference type="NCBI Taxonomy" id="2747483"/>
    <lineage>
        <taxon>Eukaryota</taxon>
        <taxon>Metazoa</taxon>
        <taxon>Ecdysozoa</taxon>
        <taxon>Arthropoda</taxon>
        <taxon>Chelicerata</taxon>
        <taxon>Arachnida</taxon>
        <taxon>Araneae</taxon>
        <taxon>Araneomorphae</taxon>
        <taxon>Entelegynae</taxon>
        <taxon>Araneoidea</taxon>
        <taxon>Nephilidae</taxon>
        <taxon>Trichonephila</taxon>
        <taxon>Trichonephila inaurata</taxon>
    </lineage>
</organism>
<dbReference type="InterPro" id="IPR016064">
    <property type="entry name" value="NAD/diacylglycerol_kinase_sf"/>
</dbReference>
<name>A0A8X7CCW0_9ARAC</name>
<dbReference type="Gene3D" id="2.60.200.30">
    <property type="entry name" value="Probable inorganic polyphosphate/atp-NAD kinase, domain 2"/>
    <property type="match status" value="1"/>
</dbReference>
<reference evidence="1" key="1">
    <citation type="submission" date="2020-08" db="EMBL/GenBank/DDBJ databases">
        <title>Multicomponent nature underlies the extraordinary mechanical properties of spider dragline silk.</title>
        <authorList>
            <person name="Kono N."/>
            <person name="Nakamura H."/>
            <person name="Mori M."/>
            <person name="Yoshida Y."/>
            <person name="Ohtoshi R."/>
            <person name="Malay A.D."/>
            <person name="Moran D.A.P."/>
            <person name="Tomita M."/>
            <person name="Numata K."/>
            <person name="Arakawa K."/>
        </authorList>
    </citation>
    <scope>NUCLEOTIDE SEQUENCE</scope>
</reference>
<proteinExistence type="predicted"/>
<dbReference type="InterPro" id="IPR017437">
    <property type="entry name" value="ATP-NAD_kinase_PpnK-typ_C"/>
</dbReference>
<evidence type="ECO:0000313" key="2">
    <source>
        <dbReference type="Proteomes" id="UP000886998"/>
    </source>
</evidence>
<protein>
    <recommendedName>
        <fullName evidence="3">NAD(+) kinase</fullName>
    </recommendedName>
</protein>
<dbReference type="Pfam" id="PF20143">
    <property type="entry name" value="NAD_kinase_C"/>
    <property type="match status" value="1"/>
</dbReference>
<accession>A0A8X7CCW0</accession>
<dbReference type="SUPFAM" id="SSF111331">
    <property type="entry name" value="NAD kinase/diacylglycerol kinase-like"/>
    <property type="match status" value="1"/>
</dbReference>
<dbReference type="OrthoDB" id="24581at2759"/>
<keyword evidence="2" id="KW-1185">Reference proteome</keyword>
<dbReference type="Proteomes" id="UP000886998">
    <property type="component" value="Unassembled WGS sequence"/>
</dbReference>
<evidence type="ECO:0008006" key="3">
    <source>
        <dbReference type="Google" id="ProtNLM"/>
    </source>
</evidence>
<evidence type="ECO:0000313" key="1">
    <source>
        <dbReference type="EMBL" id="GFY62061.1"/>
    </source>
</evidence>
<dbReference type="AlphaFoldDB" id="A0A8X7CCW0"/>
<dbReference type="FunFam" id="2.60.200.30:FF:000003">
    <property type="entry name" value="NAD kinase b"/>
    <property type="match status" value="1"/>
</dbReference>
<comment type="caution">
    <text evidence="1">The sequence shown here is derived from an EMBL/GenBank/DDBJ whole genome shotgun (WGS) entry which is preliminary data.</text>
</comment>
<gene>
    <name evidence="1" type="primary">Nadk</name>
    <name evidence="1" type="ORF">TNIN_468461</name>
</gene>
<dbReference type="PANTHER" id="PTHR20275:SF0">
    <property type="entry name" value="NAD KINASE"/>
    <property type="match status" value="1"/>
</dbReference>
<dbReference type="GO" id="GO:0019674">
    <property type="term" value="P:NAD+ metabolic process"/>
    <property type="evidence" value="ECO:0007669"/>
    <property type="project" value="InterPro"/>
</dbReference>
<dbReference type="GO" id="GO:0003951">
    <property type="term" value="F:NAD+ kinase activity"/>
    <property type="evidence" value="ECO:0007669"/>
    <property type="project" value="InterPro"/>
</dbReference>
<sequence>MLCSNKISAPLALAQGFISVPPGICPLHSDPGRTRSLNAPSPICQFGPCGRIMKNSAMVMTIQDPASQRLTWNKPPLTVLVIKKVHDISVIQPFIDLVKWLVYEKHMLVFVEASVLDENYLLLNPSYPSIKDKLCTFKEGRDDLTDKIDFIICMGGDGTLLYASSLFQVLNEVVVDRGPSPYLSNIDLYLDGKHVTTVQGDGLIVSTPTGSTAYAVAAGASMIHPSVPAIMITPICPHSLSFRPIVVPAGVELKIMVSPESRNLAWVSFDGRKRQELRHGDR</sequence>
<dbReference type="GO" id="GO:0006741">
    <property type="term" value="P:NADP+ biosynthetic process"/>
    <property type="evidence" value="ECO:0007669"/>
    <property type="project" value="TreeGrafter"/>
</dbReference>
<dbReference type="PANTHER" id="PTHR20275">
    <property type="entry name" value="NAD KINASE"/>
    <property type="match status" value="1"/>
</dbReference>
<dbReference type="EMBL" id="BMAV01014052">
    <property type="protein sequence ID" value="GFY62061.1"/>
    <property type="molecule type" value="Genomic_DNA"/>
</dbReference>